<sequence>MISNRSAKISISTSLETISRNSDLVKEHLLRQMRESLAVGKRLIGEELTGLTLVLKPIVLSMYSNLVQKDLEKGTIKTINQLLNLSKSMIVDGIELKSEQFYKRLTDNFPIYLKNDQTGRLCKRNHMNFKRLEDNLRKTFEAQICSIIPLLKIDNKEIQNYYQLCRSAFETVEECKSILKKQTDAMYNAQQIIKKDLSILDIPTARSIIFKILRKGFDIQVRNFDKAIERIYAADMV</sequence>
<proteinExistence type="predicted"/>
<dbReference type="KEGG" id="psyt:DSAG12_01394"/>
<protein>
    <submittedName>
        <fullName evidence="1">Uncharacterized protein</fullName>
    </submittedName>
</protein>
<evidence type="ECO:0000313" key="1">
    <source>
        <dbReference type="EMBL" id="QEE15568.2"/>
    </source>
</evidence>
<reference evidence="1 2" key="2">
    <citation type="journal article" date="2024" name="Int. J. Syst. Evol. Microbiol.">
        <title>Promethearchaeum syntrophicum gen. nov., sp. nov., an anaerobic, obligately syntrophic archaeon, the first isolate of the lineage 'Asgard' archaea, and proposal of the new archaeal phylum Promethearchaeota phyl. nov. and kingdom Promethearchaeati regn. nov.</title>
        <authorList>
            <person name="Imachi H."/>
            <person name="Nobu M.K."/>
            <person name="Kato S."/>
            <person name="Takaki Y."/>
            <person name="Miyazaki M."/>
            <person name="Miyata M."/>
            <person name="Ogawara M."/>
            <person name="Saito Y."/>
            <person name="Sakai S."/>
            <person name="Tahara Y.O."/>
            <person name="Takano Y."/>
            <person name="Tasumi E."/>
            <person name="Uematsu K."/>
            <person name="Yoshimura T."/>
            <person name="Itoh T."/>
            <person name="Ohkuma M."/>
            <person name="Takai K."/>
        </authorList>
    </citation>
    <scope>NUCLEOTIDE SEQUENCE [LARGE SCALE GENOMIC DNA]</scope>
    <source>
        <strain evidence="1 2">MK-D1</strain>
    </source>
</reference>
<keyword evidence="2" id="KW-1185">Reference proteome</keyword>
<dbReference type="EMBL" id="CP042905">
    <property type="protein sequence ID" value="QEE15568.2"/>
    <property type="molecule type" value="Genomic_DNA"/>
</dbReference>
<dbReference type="Proteomes" id="UP000321408">
    <property type="component" value="Chromosome"/>
</dbReference>
<gene>
    <name evidence="1" type="ORF">DSAG12_01394</name>
</gene>
<accession>A0A5B9D8H9</accession>
<name>A0A5B9D8H9_9ARCH</name>
<dbReference type="AlphaFoldDB" id="A0A5B9D8H9"/>
<organism evidence="1 2">
    <name type="scientific">Promethearchaeum syntrophicum</name>
    <dbReference type="NCBI Taxonomy" id="2594042"/>
    <lineage>
        <taxon>Archaea</taxon>
        <taxon>Promethearchaeati</taxon>
        <taxon>Promethearchaeota</taxon>
        <taxon>Promethearchaeia</taxon>
        <taxon>Promethearchaeales</taxon>
        <taxon>Promethearchaeaceae</taxon>
        <taxon>Promethearchaeum</taxon>
    </lineage>
</organism>
<reference evidence="1 2" key="1">
    <citation type="journal article" date="2020" name="Nature">
        <title>Isolation of an archaeon at the prokaryote-eukaryote interface.</title>
        <authorList>
            <person name="Imachi H."/>
            <person name="Nobu M.K."/>
            <person name="Nakahara N."/>
            <person name="Morono Y."/>
            <person name="Ogawara M."/>
            <person name="Takaki Y."/>
            <person name="Takano Y."/>
            <person name="Uematsu K."/>
            <person name="Ikuta T."/>
            <person name="Ito M."/>
            <person name="Matsui Y."/>
            <person name="Miyazaki M."/>
            <person name="Murata K."/>
            <person name="Saito Y."/>
            <person name="Sakai S."/>
            <person name="Song C."/>
            <person name="Tasumi E."/>
            <person name="Yamanaka Y."/>
            <person name="Yamaguchi T."/>
            <person name="Kamagata Y."/>
            <person name="Tamaki H."/>
            <person name="Takai K."/>
        </authorList>
    </citation>
    <scope>NUCLEOTIDE SEQUENCE [LARGE SCALE GENOMIC DNA]</scope>
    <source>
        <strain evidence="1 2">MK-D1</strain>
    </source>
</reference>
<evidence type="ECO:0000313" key="2">
    <source>
        <dbReference type="Proteomes" id="UP000321408"/>
    </source>
</evidence>